<feature type="region of interest" description="Disordered" evidence="1">
    <location>
        <begin position="40"/>
        <end position="127"/>
    </location>
</feature>
<dbReference type="OrthoDB" id="1914453at2759"/>
<proteinExistence type="predicted"/>
<evidence type="ECO:0000256" key="1">
    <source>
        <dbReference type="SAM" id="MobiDB-lite"/>
    </source>
</evidence>
<keyword evidence="3" id="KW-1185">Reference proteome</keyword>
<reference evidence="2" key="1">
    <citation type="submission" date="2020-06" db="EMBL/GenBank/DDBJ databases">
        <title>WGS assembly of Ceratodon purpureus strain R40.</title>
        <authorList>
            <person name="Carey S.B."/>
            <person name="Jenkins J."/>
            <person name="Shu S."/>
            <person name="Lovell J.T."/>
            <person name="Sreedasyam A."/>
            <person name="Maumus F."/>
            <person name="Tiley G.P."/>
            <person name="Fernandez-Pozo N."/>
            <person name="Barry K."/>
            <person name="Chen C."/>
            <person name="Wang M."/>
            <person name="Lipzen A."/>
            <person name="Daum C."/>
            <person name="Saski C.A."/>
            <person name="Payton A.C."/>
            <person name="Mcbreen J.C."/>
            <person name="Conrad R.E."/>
            <person name="Kollar L.M."/>
            <person name="Olsson S."/>
            <person name="Huttunen S."/>
            <person name="Landis J.B."/>
            <person name="Wickett N.J."/>
            <person name="Johnson M.G."/>
            <person name="Rensing S.A."/>
            <person name="Grimwood J."/>
            <person name="Schmutz J."/>
            <person name="Mcdaniel S.F."/>
        </authorList>
    </citation>
    <scope>NUCLEOTIDE SEQUENCE</scope>
    <source>
        <strain evidence="2">R40</strain>
    </source>
</reference>
<evidence type="ECO:0000313" key="3">
    <source>
        <dbReference type="Proteomes" id="UP000822688"/>
    </source>
</evidence>
<evidence type="ECO:0000313" key="2">
    <source>
        <dbReference type="EMBL" id="KAG0591265.1"/>
    </source>
</evidence>
<protein>
    <submittedName>
        <fullName evidence="2">Uncharacterized protein</fullName>
    </submittedName>
</protein>
<dbReference type="EMBL" id="CM026421">
    <property type="protein sequence ID" value="KAG0591265.1"/>
    <property type="molecule type" value="Genomic_DNA"/>
</dbReference>
<organism evidence="2 3">
    <name type="scientific">Ceratodon purpureus</name>
    <name type="common">Fire moss</name>
    <name type="synonym">Dicranum purpureum</name>
    <dbReference type="NCBI Taxonomy" id="3225"/>
    <lineage>
        <taxon>Eukaryota</taxon>
        <taxon>Viridiplantae</taxon>
        <taxon>Streptophyta</taxon>
        <taxon>Embryophyta</taxon>
        <taxon>Bryophyta</taxon>
        <taxon>Bryophytina</taxon>
        <taxon>Bryopsida</taxon>
        <taxon>Dicranidae</taxon>
        <taxon>Pseudoditrichales</taxon>
        <taxon>Ditrichaceae</taxon>
        <taxon>Ceratodon</taxon>
    </lineage>
</organism>
<name>A0A8T0J6V0_CERPU</name>
<gene>
    <name evidence="2" type="ORF">KC19_1G162100</name>
</gene>
<dbReference type="PANTHER" id="PTHR35686">
    <property type="entry name" value="KINETOCHORE PROTEIN"/>
    <property type="match status" value="1"/>
</dbReference>
<feature type="compositionally biased region" description="Basic and acidic residues" evidence="1">
    <location>
        <begin position="142"/>
        <end position="156"/>
    </location>
</feature>
<dbReference type="AlphaFoldDB" id="A0A8T0J6V0"/>
<feature type="region of interest" description="Disordered" evidence="1">
    <location>
        <begin position="142"/>
        <end position="195"/>
    </location>
</feature>
<sequence>MSSSRKLKFRTVPRAPRYSHNKHAEPVPLANKFQELIEQEELSPSQSRVPVAKRPVDHGPTTSMAQRLQDLLGESASGNNGVDDDVGVQSKSDVAGSVARRGAEPLWNDEVEILDSDTSDHENWTKSSAKVVVPMGQRFHELLQEDSSRSKQDKSKQKQKGKRPIVSNPQPKSLSKEDDIEACDNTGTPTYPDVQIGTPNPSLVSKPQPLPGIAEQFQEALMAAPSFDAPLPSVQFPINQDYSTRLQRILQLEKQQHAEIMKGVPLNTTLDSIQVQITKKSLEGRLITCKCQVIQAPSKWMGSSDVEQVQVIFNSKVAAELEIDVGCMVRINPPWRELTLLGSTTRVILCTYFCEAVY</sequence>
<dbReference type="Proteomes" id="UP000822688">
    <property type="component" value="Chromosome 1"/>
</dbReference>
<feature type="compositionally biased region" description="Basic residues" evidence="1">
    <location>
        <begin position="1"/>
        <end position="21"/>
    </location>
</feature>
<comment type="caution">
    <text evidence="2">The sequence shown here is derived from an EMBL/GenBank/DDBJ whole genome shotgun (WGS) entry which is preliminary data.</text>
</comment>
<feature type="compositionally biased region" description="Acidic residues" evidence="1">
    <location>
        <begin position="107"/>
        <end position="117"/>
    </location>
</feature>
<feature type="region of interest" description="Disordered" evidence="1">
    <location>
        <begin position="1"/>
        <end position="27"/>
    </location>
</feature>
<accession>A0A8T0J6V0</accession>
<dbReference type="PANTHER" id="PTHR35686:SF1">
    <property type="entry name" value="KINETOCHORE PROTEIN"/>
    <property type="match status" value="1"/>
</dbReference>